<dbReference type="GO" id="GO:0016791">
    <property type="term" value="F:phosphatase activity"/>
    <property type="evidence" value="ECO:0007669"/>
    <property type="project" value="UniProtKB-ARBA"/>
</dbReference>
<gene>
    <name evidence="2" type="ORF">PFISCL1PPCAC_4767</name>
</gene>
<protein>
    <recommendedName>
        <fullName evidence="4">Phosphatase</fullName>
    </recommendedName>
</protein>
<comment type="caution">
    <text evidence="2">The sequence shown here is derived from an EMBL/GenBank/DDBJ whole genome shotgun (WGS) entry which is preliminary data.</text>
</comment>
<keyword evidence="1" id="KW-1133">Transmembrane helix</keyword>
<dbReference type="InterPro" id="IPR029033">
    <property type="entry name" value="His_PPase_superfam"/>
</dbReference>
<dbReference type="AlphaFoldDB" id="A0AAV5V6K0"/>
<feature type="transmembrane region" description="Helical" evidence="1">
    <location>
        <begin position="310"/>
        <end position="328"/>
    </location>
</feature>
<dbReference type="EMBL" id="BTSY01000002">
    <property type="protein sequence ID" value="GMT13470.1"/>
    <property type="molecule type" value="Genomic_DNA"/>
</dbReference>
<accession>A0AAV5V6K0</accession>
<name>A0AAV5V6K0_9BILA</name>
<keyword evidence="1" id="KW-0812">Transmembrane</keyword>
<reference evidence="2" key="1">
    <citation type="submission" date="2023-10" db="EMBL/GenBank/DDBJ databases">
        <title>Genome assembly of Pristionchus species.</title>
        <authorList>
            <person name="Yoshida K."/>
            <person name="Sommer R.J."/>
        </authorList>
    </citation>
    <scope>NUCLEOTIDE SEQUENCE</scope>
    <source>
        <strain evidence="2">RS5133</strain>
    </source>
</reference>
<organism evidence="2 3">
    <name type="scientific">Pristionchus fissidentatus</name>
    <dbReference type="NCBI Taxonomy" id="1538716"/>
    <lineage>
        <taxon>Eukaryota</taxon>
        <taxon>Metazoa</taxon>
        <taxon>Ecdysozoa</taxon>
        <taxon>Nematoda</taxon>
        <taxon>Chromadorea</taxon>
        <taxon>Rhabditida</taxon>
        <taxon>Rhabditina</taxon>
        <taxon>Diplogasteromorpha</taxon>
        <taxon>Diplogasteroidea</taxon>
        <taxon>Neodiplogasteridae</taxon>
        <taxon>Pristionchus</taxon>
    </lineage>
</organism>
<evidence type="ECO:0000313" key="3">
    <source>
        <dbReference type="Proteomes" id="UP001432322"/>
    </source>
</evidence>
<dbReference type="SUPFAM" id="SSF53254">
    <property type="entry name" value="Phosphoglycerate mutase-like"/>
    <property type="match status" value="1"/>
</dbReference>
<dbReference type="Proteomes" id="UP001432322">
    <property type="component" value="Unassembled WGS sequence"/>
</dbReference>
<evidence type="ECO:0000256" key="1">
    <source>
        <dbReference type="SAM" id="Phobius"/>
    </source>
</evidence>
<dbReference type="Gene3D" id="3.40.50.1240">
    <property type="entry name" value="Phosphoglycerate mutase-like"/>
    <property type="match status" value="1"/>
</dbReference>
<sequence length="339" mass="38309">MSATAFSLALVGTPLNVETPPTINTTPKGKDQVLAIHDSFSFRCEVFRRHNMTIDPIEPCETRFLKNAIVQEYPDCATFNYTIVEAAITEHADPHVKLDAALEKCARGEGRKVEYRAICIEAGCDTEFSVPRLRDNVGALMDIISKAACDAIKEDTVDETTVKDSVENDVDERKNDSMPIRIYYTHDYNLFAVSQALGVIDEFQTRSPEFSSSLTVETWATRDDYEIRILMKDGVMSPLKAVANFTNHNFKQKIAPYIKESDDILRSEKTVVYPFAEFVDDVGPDLPLIFPFLSHRDFVILSKETARPQSILMLPVMCSLAVTIIIGFRRRRRAYISMD</sequence>
<evidence type="ECO:0008006" key="4">
    <source>
        <dbReference type="Google" id="ProtNLM"/>
    </source>
</evidence>
<proteinExistence type="predicted"/>
<evidence type="ECO:0000313" key="2">
    <source>
        <dbReference type="EMBL" id="GMT13470.1"/>
    </source>
</evidence>
<keyword evidence="1" id="KW-0472">Membrane</keyword>
<keyword evidence="3" id="KW-1185">Reference proteome</keyword>